<gene>
    <name evidence="1" type="ORF">EQG49_00315</name>
</gene>
<dbReference type="EMBL" id="CP037940">
    <property type="protein sequence ID" value="QBO34998.1"/>
    <property type="molecule type" value="Genomic_DNA"/>
</dbReference>
<protein>
    <submittedName>
        <fullName evidence="1">Uncharacterized protein</fullName>
    </submittedName>
</protein>
<keyword evidence="2" id="KW-1185">Reference proteome</keyword>
<reference evidence="2" key="1">
    <citation type="submission" date="2019-03" db="EMBL/GenBank/DDBJ databases">
        <title>Weissella sp. 26KH-42 Genome sequencing.</title>
        <authorList>
            <person name="Heo J."/>
            <person name="Kim S.-J."/>
            <person name="Kim J.-S."/>
            <person name="Hong S.-B."/>
            <person name="Kwon S.-W."/>
        </authorList>
    </citation>
    <scope>NUCLEOTIDE SEQUENCE [LARGE SCALE GENOMIC DNA]</scope>
    <source>
        <strain evidence="2">26KH-42</strain>
    </source>
</reference>
<dbReference type="Proteomes" id="UP000292886">
    <property type="component" value="Chromosome"/>
</dbReference>
<dbReference type="RefSeq" id="WP_133362078.1">
    <property type="nucleotide sequence ID" value="NZ_CP037940.1"/>
</dbReference>
<organism evidence="1 2">
    <name type="scientific">Periweissella cryptocerci</name>
    <dbReference type="NCBI Taxonomy" id="2506420"/>
    <lineage>
        <taxon>Bacteria</taxon>
        <taxon>Bacillati</taxon>
        <taxon>Bacillota</taxon>
        <taxon>Bacilli</taxon>
        <taxon>Lactobacillales</taxon>
        <taxon>Lactobacillaceae</taxon>
        <taxon>Periweissella</taxon>
    </lineage>
</organism>
<proteinExistence type="predicted"/>
<evidence type="ECO:0000313" key="1">
    <source>
        <dbReference type="EMBL" id="QBO34998.1"/>
    </source>
</evidence>
<dbReference type="AlphaFoldDB" id="A0A4P6YQW3"/>
<sequence>MDEYKEHLKSVLNSHMKRQASLIKASQNVDVIPELVQDEMVFLADSIKNINSELQTDKTQKSTRATLRLSVATQYYLSEIQKYLSKKSDAISEDVNTSSLIKFLIRDFYNTHIAISQNEALPYLELTRRINTVAIKNNQLDKIEQSLTRQQELQEFGIEGILHLIMMQLPDATTLKERHSIWEAGTQENELLRDSLRKSHEQRMVATKKSNKIMD</sequence>
<accession>A0A4P6YQW3</accession>
<dbReference type="KEGG" id="wei:EQG49_00315"/>
<evidence type="ECO:0000313" key="2">
    <source>
        <dbReference type="Proteomes" id="UP000292886"/>
    </source>
</evidence>
<name>A0A4P6YQW3_9LACO</name>